<dbReference type="GO" id="GO:0008168">
    <property type="term" value="F:methyltransferase activity"/>
    <property type="evidence" value="ECO:0007669"/>
    <property type="project" value="UniProtKB-KW"/>
</dbReference>
<dbReference type="Pfam" id="PF08241">
    <property type="entry name" value="Methyltransf_11"/>
    <property type="match status" value="1"/>
</dbReference>
<organism evidence="3 4">
    <name type="scientific">Thiorhodococcus fuscus</name>
    <dbReference type="NCBI Taxonomy" id="527200"/>
    <lineage>
        <taxon>Bacteria</taxon>
        <taxon>Pseudomonadati</taxon>
        <taxon>Pseudomonadota</taxon>
        <taxon>Gammaproteobacteria</taxon>
        <taxon>Chromatiales</taxon>
        <taxon>Chromatiaceae</taxon>
        <taxon>Thiorhodococcus</taxon>
    </lineage>
</organism>
<comment type="caution">
    <text evidence="3">The sequence shown here is derived from an EMBL/GenBank/DDBJ whole genome shotgun (WGS) entry which is preliminary data.</text>
</comment>
<keyword evidence="3" id="KW-0489">Methyltransferase</keyword>
<gene>
    <name evidence="3" type="ORF">ACFSJC_02540</name>
</gene>
<protein>
    <submittedName>
        <fullName evidence="3">SAM-dependent methyltransferase</fullName>
        <ecNumber evidence="3">2.1.1.-</ecNumber>
    </submittedName>
</protein>
<evidence type="ECO:0000256" key="1">
    <source>
        <dbReference type="ARBA" id="ARBA00022679"/>
    </source>
</evidence>
<evidence type="ECO:0000313" key="3">
    <source>
        <dbReference type="EMBL" id="MFD2110717.1"/>
    </source>
</evidence>
<dbReference type="CDD" id="cd02440">
    <property type="entry name" value="AdoMet_MTases"/>
    <property type="match status" value="1"/>
</dbReference>
<dbReference type="EC" id="2.1.1.-" evidence="3"/>
<dbReference type="GO" id="GO:0032259">
    <property type="term" value="P:methylation"/>
    <property type="evidence" value="ECO:0007669"/>
    <property type="project" value="UniProtKB-KW"/>
</dbReference>
<dbReference type="InterPro" id="IPR029063">
    <property type="entry name" value="SAM-dependent_MTases_sf"/>
</dbReference>
<dbReference type="InterPro" id="IPR013216">
    <property type="entry name" value="Methyltransf_11"/>
</dbReference>
<sequence>MSATYSNVVETARTYYNSEDADNFYFHVWGGEDIHIGLYESTDSPIAEASRRTVERMAARVKGLGAESRVLDLGSGYGGAARYLAKTFGCNVTALNLSERENARNREMSQEQGVDHLTEVVEGSFESVPAPDASFDLVWSQDAILHSGERDQVIREAARVLRPGGALIFTDPMQTDDCPDGVLQPVYDRIHLDSLGSIGFYRAAAARHGLQEVDVIELTPNLIVHYARVRQELERVRSNLGGLVSDAYIDRMLAGLGHWVEAGEKGYLSWGILHFSKPSS</sequence>
<keyword evidence="1 3" id="KW-0808">Transferase</keyword>
<dbReference type="RefSeq" id="WP_386022740.1">
    <property type="nucleotide sequence ID" value="NZ_JBHUHX010000004.1"/>
</dbReference>
<dbReference type="PANTHER" id="PTHR44068">
    <property type="entry name" value="ZGC:194242"/>
    <property type="match status" value="1"/>
</dbReference>
<dbReference type="InterPro" id="IPR050447">
    <property type="entry name" value="Erg6_SMT_methyltransf"/>
</dbReference>
<feature type="domain" description="Methyltransferase type 11" evidence="2">
    <location>
        <begin position="71"/>
        <end position="169"/>
    </location>
</feature>
<name>A0ABW4Y507_9GAMM</name>
<dbReference type="PANTHER" id="PTHR44068:SF11">
    <property type="entry name" value="GERANYL DIPHOSPHATE 2-C-METHYLTRANSFERASE"/>
    <property type="match status" value="1"/>
</dbReference>
<accession>A0ABW4Y507</accession>
<evidence type="ECO:0000259" key="2">
    <source>
        <dbReference type="Pfam" id="PF08241"/>
    </source>
</evidence>
<dbReference type="Gene3D" id="3.40.50.150">
    <property type="entry name" value="Vaccinia Virus protein VP39"/>
    <property type="match status" value="1"/>
</dbReference>
<reference evidence="4" key="1">
    <citation type="journal article" date="2019" name="Int. J. Syst. Evol. Microbiol.">
        <title>The Global Catalogue of Microorganisms (GCM) 10K type strain sequencing project: providing services to taxonomists for standard genome sequencing and annotation.</title>
        <authorList>
            <consortium name="The Broad Institute Genomics Platform"/>
            <consortium name="The Broad Institute Genome Sequencing Center for Infectious Disease"/>
            <person name="Wu L."/>
            <person name="Ma J."/>
        </authorList>
    </citation>
    <scope>NUCLEOTIDE SEQUENCE [LARGE SCALE GENOMIC DNA]</scope>
    <source>
        <strain evidence="4">KACC 12597</strain>
    </source>
</reference>
<proteinExistence type="predicted"/>
<keyword evidence="4" id="KW-1185">Reference proteome</keyword>
<dbReference type="SUPFAM" id="SSF53335">
    <property type="entry name" value="S-adenosyl-L-methionine-dependent methyltransferases"/>
    <property type="match status" value="1"/>
</dbReference>
<dbReference type="EMBL" id="JBHUHX010000004">
    <property type="protein sequence ID" value="MFD2110717.1"/>
    <property type="molecule type" value="Genomic_DNA"/>
</dbReference>
<dbReference type="Proteomes" id="UP001597337">
    <property type="component" value="Unassembled WGS sequence"/>
</dbReference>
<evidence type="ECO:0000313" key="4">
    <source>
        <dbReference type="Proteomes" id="UP001597337"/>
    </source>
</evidence>